<organism evidence="1 2">
    <name type="scientific">Marinithermofilum abyssi</name>
    <dbReference type="NCBI Taxonomy" id="1571185"/>
    <lineage>
        <taxon>Bacteria</taxon>
        <taxon>Bacillati</taxon>
        <taxon>Bacillota</taxon>
        <taxon>Bacilli</taxon>
        <taxon>Bacillales</taxon>
        <taxon>Thermoactinomycetaceae</taxon>
        <taxon>Marinithermofilum</taxon>
    </lineage>
</organism>
<protein>
    <submittedName>
        <fullName evidence="1">Uncharacterized protein</fullName>
    </submittedName>
</protein>
<gene>
    <name evidence="1" type="ORF">GCM10011571_31160</name>
</gene>
<dbReference type="SUPFAM" id="SSF82171">
    <property type="entry name" value="DPP6 N-terminal domain-like"/>
    <property type="match status" value="1"/>
</dbReference>
<accession>A0A8J2VKD3</accession>
<reference evidence="1" key="2">
    <citation type="submission" date="2020-09" db="EMBL/GenBank/DDBJ databases">
        <authorList>
            <person name="Sun Q."/>
            <person name="Zhou Y."/>
        </authorList>
    </citation>
    <scope>NUCLEOTIDE SEQUENCE</scope>
    <source>
        <strain evidence="1">CGMCC 1.15179</strain>
    </source>
</reference>
<evidence type="ECO:0000313" key="2">
    <source>
        <dbReference type="Proteomes" id="UP000625210"/>
    </source>
</evidence>
<name>A0A8J2VKD3_9BACL</name>
<comment type="caution">
    <text evidence="1">The sequence shown here is derived from an EMBL/GenBank/DDBJ whole genome shotgun (WGS) entry which is preliminary data.</text>
</comment>
<dbReference type="EMBL" id="BMHQ01000013">
    <property type="protein sequence ID" value="GGE26714.1"/>
    <property type="molecule type" value="Genomic_DNA"/>
</dbReference>
<sequence>MDTKQLANISHPVIVAPKLNPDPFVYVVRDGKDEYSLRLWQADGKEKLLEKRLDVKQVKNHRLVEWSPSGKYILVGGNRIYRASDGRIAKRLNGTAGTWSPERDRLLYVAQNRSAPGWEAPLPALAGFYLSSRRDRMLVMEEGSQGTQLRLIDLLSHQKEEAADLFTS</sequence>
<keyword evidence="2" id="KW-1185">Reference proteome</keyword>
<dbReference type="Proteomes" id="UP000625210">
    <property type="component" value="Unassembled WGS sequence"/>
</dbReference>
<dbReference type="RefSeq" id="WP_188648817.1">
    <property type="nucleotide sequence ID" value="NZ_BMHQ01000013.1"/>
</dbReference>
<proteinExistence type="predicted"/>
<dbReference type="AlphaFoldDB" id="A0A8J2VKD3"/>
<evidence type="ECO:0000313" key="1">
    <source>
        <dbReference type="EMBL" id="GGE26714.1"/>
    </source>
</evidence>
<reference evidence="1" key="1">
    <citation type="journal article" date="2014" name="Int. J. Syst. Evol. Microbiol.">
        <title>Complete genome sequence of Corynebacterium casei LMG S-19264T (=DSM 44701T), isolated from a smear-ripened cheese.</title>
        <authorList>
            <consortium name="US DOE Joint Genome Institute (JGI-PGF)"/>
            <person name="Walter F."/>
            <person name="Albersmeier A."/>
            <person name="Kalinowski J."/>
            <person name="Ruckert C."/>
        </authorList>
    </citation>
    <scope>NUCLEOTIDE SEQUENCE</scope>
    <source>
        <strain evidence="1">CGMCC 1.15179</strain>
    </source>
</reference>